<evidence type="ECO:0000313" key="1">
    <source>
        <dbReference type="EMBL" id="OQR83938.1"/>
    </source>
</evidence>
<reference evidence="1 2" key="1">
    <citation type="journal article" date="2014" name="Genome Biol. Evol.">
        <title>The secreted proteins of Achlya hypogyna and Thraustotheca clavata identify the ancestral oomycete secretome and reveal gene acquisitions by horizontal gene transfer.</title>
        <authorList>
            <person name="Misner I."/>
            <person name="Blouin N."/>
            <person name="Leonard G."/>
            <person name="Richards T.A."/>
            <person name="Lane C.E."/>
        </authorList>
    </citation>
    <scope>NUCLEOTIDE SEQUENCE [LARGE SCALE GENOMIC DNA]</scope>
    <source>
        <strain evidence="1 2">ATCC 48635</strain>
    </source>
</reference>
<evidence type="ECO:0000313" key="2">
    <source>
        <dbReference type="Proteomes" id="UP000243579"/>
    </source>
</evidence>
<proteinExistence type="predicted"/>
<dbReference type="Proteomes" id="UP000243579">
    <property type="component" value="Unassembled WGS sequence"/>
</dbReference>
<gene>
    <name evidence="1" type="ORF">ACHHYP_14104</name>
</gene>
<dbReference type="OrthoDB" id="73937at2759"/>
<dbReference type="AlphaFoldDB" id="A0A1V9YE04"/>
<protein>
    <submittedName>
        <fullName evidence="1">Uncharacterized protein</fullName>
    </submittedName>
</protein>
<keyword evidence="2" id="KW-1185">Reference proteome</keyword>
<name>A0A1V9YE04_ACHHY</name>
<accession>A0A1V9YE04</accession>
<organism evidence="1 2">
    <name type="scientific">Achlya hypogyna</name>
    <name type="common">Oomycete</name>
    <name type="synonym">Protoachlya hypogyna</name>
    <dbReference type="NCBI Taxonomy" id="1202772"/>
    <lineage>
        <taxon>Eukaryota</taxon>
        <taxon>Sar</taxon>
        <taxon>Stramenopiles</taxon>
        <taxon>Oomycota</taxon>
        <taxon>Saprolegniomycetes</taxon>
        <taxon>Saprolegniales</taxon>
        <taxon>Achlyaceae</taxon>
        <taxon>Achlya</taxon>
    </lineage>
</organism>
<sequence length="1035" mass="111281">MFLLVIDVISQAMTPVLPTATSPAKTMVSPMSSYLQQRANDSLLCLYTFNASSSSFIPSEITTCPFGDLAVASPVVQHLAPRYGVYIGNAASPLEPQLVSTRRARALTFYRTAVVNGMTFELVLRVYKPLLNVNMNVFAIASPFDDCTNPGFRLEISDRQLLVLIFYSLQPTGGTRVCFEQSFYSMTEVDGPCQVPVGTRETPPPLVHVFASIIPQGGASWTTNFLVSYVDAATGAQVTCAAYNSMGGSSGQADTTNTTGAYTLYVGNNARIQVTRPSAYLPRVLVTPTPGPTVSPAVLSLLTQGADRLEMLLPASGGFFFAINGNKVVDVDGTGIAFGRNGTRYGLLQLKELAARAFDKLSALHPKKNATLVAMVPNATSVDWARHPPQARYPPPNASAHMEVFFLAIAARGMNFSALAARATAPLPHLGLGLNVSRRVLQDSATTLRLDQVGGNDPTAAVKLLALPARGVLTTCTAPVRNVTLGDVLVDCCVIFVPAPGETNANMPLANKYDIRQRQRPYATIEYALAASLPFKYATTLQPLRAAIAIFVDAAPATAPPPKPSTPIVLVAPPYAFSSAAKYRESAFFTVTLDLFGDDDNGTVYRASLAGPASGGQLAVTVDGLASPVARHYCPFDPRLDALCLARDNGSSGVTFEIRGVALSPTRVAFRGTLRQLQRALTNVSLTNWRHAPHTATIAFALAPLDGSTPAARALRVRFTYGDDPTPAPCTNVLGVLPLCAESFANGAVLATMGVVAATAAVYHATQAKAVATRRKLSAKYQVATAAEFNGILDQLLRVFLEPDMEAPVWLWSVCRCEPEQRLCLETLTVILSLTQSAPRFLIRLRDPVDVRLWGRFLCKFLGRSWFACVWGETVADNSFLRALRRHMLMLPVEIVVLAGYFGRATVLLEWLLVPALKAVQHSDAEECRALLETDAVDAVLAAMDGCTQAYTPETREPCVGVVHRDLIEHVLSHLYYLCAEHVRSLVNEADAAIDGDIPPTGIRLRDIVLALGPPPINLHGFLAITKPGLHLDHA</sequence>
<dbReference type="EMBL" id="JNBR01002035">
    <property type="protein sequence ID" value="OQR83938.1"/>
    <property type="molecule type" value="Genomic_DNA"/>
</dbReference>
<comment type="caution">
    <text evidence="1">The sequence shown here is derived from an EMBL/GenBank/DDBJ whole genome shotgun (WGS) entry which is preliminary data.</text>
</comment>